<dbReference type="PANTHER" id="PTHR30537">
    <property type="entry name" value="HTH-TYPE TRANSCRIPTIONAL REGULATOR"/>
    <property type="match status" value="1"/>
</dbReference>
<dbReference type="Pfam" id="PF00126">
    <property type="entry name" value="HTH_1"/>
    <property type="match status" value="1"/>
</dbReference>
<dbReference type="Gene3D" id="1.10.10.10">
    <property type="entry name" value="Winged helix-like DNA-binding domain superfamily/Winged helix DNA-binding domain"/>
    <property type="match status" value="1"/>
</dbReference>
<keyword evidence="4" id="KW-0804">Transcription</keyword>
<dbReference type="Pfam" id="PF03466">
    <property type="entry name" value="LysR_substrate"/>
    <property type="match status" value="1"/>
</dbReference>
<evidence type="ECO:0000313" key="6">
    <source>
        <dbReference type="EMBL" id="GLK47678.1"/>
    </source>
</evidence>
<evidence type="ECO:0000256" key="1">
    <source>
        <dbReference type="ARBA" id="ARBA00009437"/>
    </source>
</evidence>
<dbReference type="InterPro" id="IPR000847">
    <property type="entry name" value="LysR_HTH_N"/>
</dbReference>
<keyword evidence="3" id="KW-0238">DNA-binding</keyword>
<dbReference type="RefSeq" id="WP_271164045.1">
    <property type="nucleotide sequence ID" value="NZ_BSFD01000002.1"/>
</dbReference>
<dbReference type="InterPro" id="IPR036390">
    <property type="entry name" value="WH_DNA-bd_sf"/>
</dbReference>
<reference evidence="6" key="2">
    <citation type="submission" date="2023-01" db="EMBL/GenBank/DDBJ databases">
        <authorList>
            <person name="Sun Q."/>
            <person name="Evtushenko L."/>
        </authorList>
    </citation>
    <scope>NUCLEOTIDE SEQUENCE</scope>
    <source>
        <strain evidence="6">VKM B-1499</strain>
    </source>
</reference>
<dbReference type="InterPro" id="IPR036388">
    <property type="entry name" value="WH-like_DNA-bd_sf"/>
</dbReference>
<dbReference type="SUPFAM" id="SSF46785">
    <property type="entry name" value="Winged helix' DNA-binding domain"/>
    <property type="match status" value="1"/>
</dbReference>
<evidence type="ECO:0000256" key="2">
    <source>
        <dbReference type="ARBA" id="ARBA00023015"/>
    </source>
</evidence>
<reference evidence="6" key="1">
    <citation type="journal article" date="2014" name="Int. J. Syst. Evol. Microbiol.">
        <title>Complete genome of a new Firmicutes species belonging to the dominant human colonic microbiota ('Ruminococcus bicirculans') reveals two chromosomes and a selective capacity to utilize plant glucans.</title>
        <authorList>
            <consortium name="NISC Comparative Sequencing Program"/>
            <person name="Wegmann U."/>
            <person name="Louis P."/>
            <person name="Goesmann A."/>
            <person name="Henrissat B."/>
            <person name="Duncan S.H."/>
            <person name="Flint H.J."/>
        </authorList>
    </citation>
    <scope>NUCLEOTIDE SEQUENCE</scope>
    <source>
        <strain evidence="6">VKM B-1499</strain>
    </source>
</reference>
<dbReference type="InterPro" id="IPR058163">
    <property type="entry name" value="LysR-type_TF_proteobact-type"/>
</dbReference>
<accession>A0ABQ5T5T0</accession>
<sequence>MFDWDDLRVFAVLARLGSLTAAARALNVNHATVGRRVAALEAALGAPLIVRLPRSTPLTPQGQAIAAAAQEMEAAADAVTRRAKTLAATLTGPISISLPPALASGFLAERLPTFQSMHPTLSVTLLATSTITSLERGEADIAIRLVRPDGPAQIRRRLGEMRLGLYAAPAVARSPASGWRFILSDTDQADLPHQAWLAHYAGDRPVAIRSSDIHTQIAAARAGLGVAAIPHFMANRLDLAQVDAAADVPSRTIWLVVHEGVRKAPAVQAAAAWLTESFATSPFRG</sequence>
<comment type="caution">
    <text evidence="6">The sequence shown here is derived from an EMBL/GenBank/DDBJ whole genome shotgun (WGS) entry which is preliminary data.</text>
</comment>
<evidence type="ECO:0000259" key="5">
    <source>
        <dbReference type="PROSITE" id="PS50931"/>
    </source>
</evidence>
<organism evidence="6 7">
    <name type="scientific">Brevundimonas intermedia</name>
    <dbReference type="NCBI Taxonomy" id="74315"/>
    <lineage>
        <taxon>Bacteria</taxon>
        <taxon>Pseudomonadati</taxon>
        <taxon>Pseudomonadota</taxon>
        <taxon>Alphaproteobacteria</taxon>
        <taxon>Caulobacterales</taxon>
        <taxon>Caulobacteraceae</taxon>
        <taxon>Brevundimonas</taxon>
    </lineage>
</organism>
<dbReference type="PANTHER" id="PTHR30537:SF3">
    <property type="entry name" value="TRANSCRIPTIONAL REGULATORY PROTEIN"/>
    <property type="match status" value="1"/>
</dbReference>
<comment type="similarity">
    <text evidence="1">Belongs to the LysR transcriptional regulatory family.</text>
</comment>
<dbReference type="InterPro" id="IPR005119">
    <property type="entry name" value="LysR_subst-bd"/>
</dbReference>
<dbReference type="SUPFAM" id="SSF53850">
    <property type="entry name" value="Periplasmic binding protein-like II"/>
    <property type="match status" value="1"/>
</dbReference>
<dbReference type="Gene3D" id="3.40.190.290">
    <property type="match status" value="1"/>
</dbReference>
<gene>
    <name evidence="6" type="ORF">GCM10017620_06510</name>
</gene>
<proteinExistence type="inferred from homology"/>
<protein>
    <submittedName>
        <fullName evidence="6">Transcriptional regulator</fullName>
    </submittedName>
</protein>
<name>A0ABQ5T5T0_9CAUL</name>
<dbReference type="PROSITE" id="PS50931">
    <property type="entry name" value="HTH_LYSR"/>
    <property type="match status" value="1"/>
</dbReference>
<dbReference type="EMBL" id="BSFD01000002">
    <property type="protein sequence ID" value="GLK47678.1"/>
    <property type="molecule type" value="Genomic_DNA"/>
</dbReference>
<evidence type="ECO:0000256" key="4">
    <source>
        <dbReference type="ARBA" id="ARBA00023163"/>
    </source>
</evidence>
<dbReference type="Proteomes" id="UP001143509">
    <property type="component" value="Unassembled WGS sequence"/>
</dbReference>
<feature type="domain" description="HTH lysR-type" evidence="5">
    <location>
        <begin position="2"/>
        <end position="59"/>
    </location>
</feature>
<evidence type="ECO:0000256" key="3">
    <source>
        <dbReference type="ARBA" id="ARBA00023125"/>
    </source>
</evidence>
<evidence type="ECO:0000313" key="7">
    <source>
        <dbReference type="Proteomes" id="UP001143509"/>
    </source>
</evidence>
<keyword evidence="7" id="KW-1185">Reference proteome</keyword>
<keyword evidence="2" id="KW-0805">Transcription regulation</keyword>